<organism evidence="2 3">
    <name type="scientific">Methanolapillus ohkumae</name>
    <dbReference type="NCBI Taxonomy" id="3028298"/>
    <lineage>
        <taxon>Archaea</taxon>
        <taxon>Methanobacteriati</taxon>
        <taxon>Methanobacteriota</taxon>
        <taxon>Stenosarchaea group</taxon>
        <taxon>Methanomicrobia</taxon>
        <taxon>Methanosarcinales</taxon>
        <taxon>Methanosarcinaceae</taxon>
        <taxon>Methanolapillus</taxon>
    </lineage>
</organism>
<evidence type="ECO:0000313" key="2">
    <source>
        <dbReference type="EMBL" id="WNY26686.1"/>
    </source>
</evidence>
<name>A0AA96VE85_9EURY</name>
<dbReference type="InterPro" id="IPR016181">
    <property type="entry name" value="Acyl_CoA_acyltransferase"/>
</dbReference>
<evidence type="ECO:0000259" key="1">
    <source>
        <dbReference type="PROSITE" id="PS51186"/>
    </source>
</evidence>
<feature type="domain" description="N-acetyltransferase" evidence="1">
    <location>
        <begin position="2"/>
        <end position="154"/>
    </location>
</feature>
<accession>A0AA96VE85</accession>
<dbReference type="Pfam" id="PF13508">
    <property type="entry name" value="Acetyltransf_7"/>
    <property type="match status" value="1"/>
</dbReference>
<dbReference type="GO" id="GO:0016747">
    <property type="term" value="F:acyltransferase activity, transferring groups other than amino-acyl groups"/>
    <property type="evidence" value="ECO:0007669"/>
    <property type="project" value="InterPro"/>
</dbReference>
<keyword evidence="3" id="KW-1185">Reference proteome</keyword>
<dbReference type="CDD" id="cd04301">
    <property type="entry name" value="NAT_SF"/>
    <property type="match status" value="1"/>
</dbReference>
<dbReference type="EMBL" id="CP131061">
    <property type="protein sequence ID" value="WNY26686.1"/>
    <property type="molecule type" value="Genomic_DNA"/>
</dbReference>
<proteinExistence type="predicted"/>
<protein>
    <recommendedName>
        <fullName evidence="1">N-acetyltransferase domain-containing protein</fullName>
    </recommendedName>
</protein>
<dbReference type="AlphaFoldDB" id="A0AA96VE85"/>
<dbReference type="Proteomes" id="UP001304970">
    <property type="component" value="Chromosome"/>
</dbReference>
<dbReference type="RefSeq" id="WP_338098207.1">
    <property type="nucleotide sequence ID" value="NZ_CP131061.1"/>
</dbReference>
<dbReference type="Gene3D" id="3.40.630.30">
    <property type="match status" value="1"/>
</dbReference>
<dbReference type="SUPFAM" id="SSF55729">
    <property type="entry name" value="Acyl-CoA N-acyltransferases (Nat)"/>
    <property type="match status" value="1"/>
</dbReference>
<gene>
    <name evidence="2" type="ORF">MsAm2_04580</name>
</gene>
<dbReference type="InterPro" id="IPR000182">
    <property type="entry name" value="GNAT_dom"/>
</dbReference>
<sequence>MIQIRLEKKEDERIVEELTREAFWNVYVPGCTEPFLLHQMRKSPDFIPELDFVAVCNSKIVGNIVYTRSKIVNESGQEFPTLTFGPVSVLPDFQKQGIGTALIEYSKREAKRQKFSAIIIYGNPDYYSKFGFKAASAFGISRADGKFPKAMLALELQDGALSGISGCFFESAAFDIDPTDAEKFDLNFSPKEKRRTDSQKEFEILANLFE</sequence>
<dbReference type="PROSITE" id="PS51186">
    <property type="entry name" value="GNAT"/>
    <property type="match status" value="1"/>
</dbReference>
<evidence type="ECO:0000313" key="3">
    <source>
        <dbReference type="Proteomes" id="UP001304970"/>
    </source>
</evidence>
<dbReference type="GeneID" id="89227862"/>
<reference evidence="2 3" key="1">
    <citation type="submission" date="2023-07" db="EMBL/GenBank/DDBJ databases">
        <title>Closed genome sequence of Methanosarcinaceae archaeon Am2.</title>
        <authorList>
            <person name="Poehlein A."/>
            <person name="Protasov E."/>
            <person name="Platt K."/>
            <person name="Reeh H."/>
            <person name="Daniel R."/>
            <person name="Brune A."/>
        </authorList>
    </citation>
    <scope>NUCLEOTIDE SEQUENCE [LARGE SCALE GENOMIC DNA]</scope>
    <source>
        <strain evidence="2 3">Am2</strain>
    </source>
</reference>